<keyword evidence="8" id="KW-1185">Reference proteome</keyword>
<proteinExistence type="predicted"/>
<dbReference type="HOGENOM" id="CLU_081616_0_2_1"/>
<dbReference type="Gramene" id="ERN12532">
    <property type="protein sequence ID" value="ERN12532"/>
    <property type="gene ID" value="AMTR_s00025p00195660"/>
</dbReference>
<gene>
    <name evidence="7" type="ORF">AMTR_s00025p00195660</name>
</gene>
<evidence type="ECO:0000313" key="8">
    <source>
        <dbReference type="Proteomes" id="UP000017836"/>
    </source>
</evidence>
<evidence type="ECO:0000256" key="2">
    <source>
        <dbReference type="ARBA" id="ARBA00022692"/>
    </source>
</evidence>
<evidence type="ECO:0000256" key="3">
    <source>
        <dbReference type="ARBA" id="ARBA00022989"/>
    </source>
</evidence>
<organism evidence="7 8">
    <name type="scientific">Amborella trichopoda</name>
    <dbReference type="NCBI Taxonomy" id="13333"/>
    <lineage>
        <taxon>Eukaryota</taxon>
        <taxon>Viridiplantae</taxon>
        <taxon>Streptophyta</taxon>
        <taxon>Embryophyta</taxon>
        <taxon>Tracheophyta</taxon>
        <taxon>Spermatophyta</taxon>
        <taxon>Magnoliopsida</taxon>
        <taxon>Amborellales</taxon>
        <taxon>Amborellaceae</taxon>
        <taxon>Amborella</taxon>
    </lineage>
</organism>
<dbReference type="InterPro" id="IPR013717">
    <property type="entry name" value="PIG-P"/>
</dbReference>
<dbReference type="GO" id="GO:0016020">
    <property type="term" value="C:membrane"/>
    <property type="evidence" value="ECO:0007669"/>
    <property type="project" value="UniProtKB-SubCell"/>
</dbReference>
<evidence type="ECO:0000256" key="5">
    <source>
        <dbReference type="SAM" id="Phobius"/>
    </source>
</evidence>
<feature type="transmembrane region" description="Helical" evidence="5">
    <location>
        <begin position="99"/>
        <end position="119"/>
    </location>
</feature>
<reference evidence="8" key="1">
    <citation type="journal article" date="2013" name="Science">
        <title>The Amborella genome and the evolution of flowering plants.</title>
        <authorList>
            <consortium name="Amborella Genome Project"/>
        </authorList>
    </citation>
    <scope>NUCLEOTIDE SEQUENCE [LARGE SCALE GENOMIC DNA]</scope>
</reference>
<accession>W1PR65</accession>
<evidence type="ECO:0000313" key="7">
    <source>
        <dbReference type="EMBL" id="ERN12532.1"/>
    </source>
</evidence>
<dbReference type="STRING" id="13333.W1PR65"/>
<keyword evidence="3 5" id="KW-1133">Transmembrane helix</keyword>
<protein>
    <recommendedName>
        <fullName evidence="6">PIG-P domain-containing protein</fullName>
    </recommendedName>
</protein>
<dbReference type="AlphaFoldDB" id="W1PR65"/>
<evidence type="ECO:0000259" key="6">
    <source>
        <dbReference type="Pfam" id="PF08510"/>
    </source>
</evidence>
<sequence length="178" mass="19712">MVFLTDRGRIMSDSSLNSPRRTLSLSKEKGTLSISDSDERVVGFGVSKENGPKPSEVYGFVGSITTVVATVVFLAWAYIPEPCLHFLGVTYYPNKYWALAVPAYGLVIVVSLMGFYVGLNFMITPPPTSVSTIFDEYTREPAPMISSHDGEQPIEPISDIPLQKINDLMFRSTKHMHS</sequence>
<comment type="subcellular location">
    <subcellularLocation>
        <location evidence="1">Membrane</location>
        <topology evidence="1">Multi-pass membrane protein</topology>
    </subcellularLocation>
</comment>
<dbReference type="eggNOG" id="KOG2257">
    <property type="taxonomic scope" value="Eukaryota"/>
</dbReference>
<dbReference type="OMA" id="LYVLWAY"/>
<keyword evidence="4 5" id="KW-0472">Membrane</keyword>
<feature type="transmembrane region" description="Helical" evidence="5">
    <location>
        <begin position="57"/>
        <end position="79"/>
    </location>
</feature>
<feature type="domain" description="PIG-P" evidence="6">
    <location>
        <begin position="55"/>
        <end position="170"/>
    </location>
</feature>
<evidence type="ECO:0000256" key="1">
    <source>
        <dbReference type="ARBA" id="ARBA00004141"/>
    </source>
</evidence>
<dbReference type="Pfam" id="PF08510">
    <property type="entry name" value="PIG-P"/>
    <property type="match status" value="1"/>
</dbReference>
<evidence type="ECO:0000256" key="4">
    <source>
        <dbReference type="ARBA" id="ARBA00023136"/>
    </source>
</evidence>
<keyword evidence="2 5" id="KW-0812">Transmembrane</keyword>
<dbReference type="EMBL" id="KI392614">
    <property type="protein sequence ID" value="ERN12532.1"/>
    <property type="molecule type" value="Genomic_DNA"/>
</dbReference>
<dbReference type="Proteomes" id="UP000017836">
    <property type="component" value="Unassembled WGS sequence"/>
</dbReference>
<dbReference type="PANTHER" id="PTHR47681:SF3">
    <property type="entry name" value="PHOSPHATIDYLINOSITOL N-ACETYLGLUCOSAMINYLTRANSFERASE SUBUNIT P-RELATED"/>
    <property type="match status" value="1"/>
</dbReference>
<dbReference type="PANTHER" id="PTHR47681">
    <property type="entry name" value="PHOSPHATIDYLINOSITOL N-ACETYLGLUCOSAMINYLTRANSFERASE SUBUNIT P-RELATED"/>
    <property type="match status" value="1"/>
</dbReference>
<name>W1PR65_AMBTC</name>